<dbReference type="InterPro" id="IPR036291">
    <property type="entry name" value="NAD(P)-bd_dom_sf"/>
</dbReference>
<protein>
    <recommendedName>
        <fullName evidence="4">3-oxoacyl-ACP reductase</fullName>
    </recommendedName>
</protein>
<gene>
    <name evidence="2" type="ORF">WL88_26115</name>
</gene>
<dbReference type="InterPro" id="IPR050259">
    <property type="entry name" value="SDR"/>
</dbReference>
<dbReference type="SUPFAM" id="SSF51735">
    <property type="entry name" value="NAD(P)-binding Rossmann-fold domains"/>
    <property type="match status" value="1"/>
</dbReference>
<dbReference type="Pfam" id="PF13561">
    <property type="entry name" value="adh_short_C2"/>
    <property type="match status" value="1"/>
</dbReference>
<dbReference type="EMBL" id="LPJV01000059">
    <property type="protein sequence ID" value="KWF46783.1"/>
    <property type="molecule type" value="Genomic_DNA"/>
</dbReference>
<dbReference type="RefSeq" id="WP_060188561.1">
    <property type="nucleotide sequence ID" value="NZ_LPJS01000026.1"/>
</dbReference>
<dbReference type="PANTHER" id="PTHR42879:SF6">
    <property type="entry name" value="NADPH-DEPENDENT REDUCTASE BACG"/>
    <property type="match status" value="1"/>
</dbReference>
<organism evidence="2 3">
    <name type="scientific">Burkholderia diffusa</name>
    <dbReference type="NCBI Taxonomy" id="488732"/>
    <lineage>
        <taxon>Bacteria</taxon>
        <taxon>Pseudomonadati</taxon>
        <taxon>Pseudomonadota</taxon>
        <taxon>Betaproteobacteria</taxon>
        <taxon>Burkholderiales</taxon>
        <taxon>Burkholderiaceae</taxon>
        <taxon>Burkholderia</taxon>
        <taxon>Burkholderia cepacia complex</taxon>
    </lineage>
</organism>
<comment type="caution">
    <text evidence="2">The sequence shown here is derived from an EMBL/GenBank/DDBJ whole genome shotgun (WGS) entry which is preliminary data.</text>
</comment>
<evidence type="ECO:0000313" key="2">
    <source>
        <dbReference type="EMBL" id="KWF46783.1"/>
    </source>
</evidence>
<sequence>MDFGIAGKRAVVIGGSTGLGYAVCKALAAERVNLLVFSHDEQNLHRCRETLSGKFDVAVDVCRGDIANEGDVDRLSEVVAGFGDVEIVVLNTPRPPSPMRDFLDETEQTRWDAAYQHQLHGALLVLRKLGRLVTRSGWGRVIAITSASVKQPMPRHAISTIFRAGVHAALKHLAMEVAEHGVTVNAVAPATILTPTFAMYHDLEARVRAVPLKRAGKPEELGATVAFLASVHAGFISGQVIQMDGGATLSLC</sequence>
<accession>A0AAW3P9T0</accession>
<dbReference type="Gene3D" id="3.40.50.720">
    <property type="entry name" value="NAD(P)-binding Rossmann-like Domain"/>
    <property type="match status" value="1"/>
</dbReference>
<reference evidence="2 3" key="1">
    <citation type="submission" date="2015-11" db="EMBL/GenBank/DDBJ databases">
        <title>Expanding the genomic diversity of Burkholderia species for the development of highly accurate diagnostics.</title>
        <authorList>
            <person name="Sahl J."/>
            <person name="Keim P."/>
            <person name="Wagner D."/>
        </authorList>
    </citation>
    <scope>NUCLEOTIDE SEQUENCE [LARGE SCALE GENOMIC DNA]</scope>
    <source>
        <strain evidence="2 3">MSMB378WGS</strain>
    </source>
</reference>
<name>A0AAW3P9T0_9BURK</name>
<evidence type="ECO:0000313" key="3">
    <source>
        <dbReference type="Proteomes" id="UP000063236"/>
    </source>
</evidence>
<dbReference type="PRINTS" id="PR00081">
    <property type="entry name" value="GDHRDH"/>
</dbReference>
<dbReference type="PANTHER" id="PTHR42879">
    <property type="entry name" value="3-OXOACYL-(ACYL-CARRIER-PROTEIN) REDUCTASE"/>
    <property type="match status" value="1"/>
</dbReference>
<evidence type="ECO:0008006" key="4">
    <source>
        <dbReference type="Google" id="ProtNLM"/>
    </source>
</evidence>
<dbReference type="InterPro" id="IPR002347">
    <property type="entry name" value="SDR_fam"/>
</dbReference>
<proteinExistence type="inferred from homology"/>
<comment type="similarity">
    <text evidence="1">Belongs to the short-chain dehydrogenases/reductases (SDR) family.</text>
</comment>
<dbReference type="AlphaFoldDB" id="A0AAW3P9T0"/>
<evidence type="ECO:0000256" key="1">
    <source>
        <dbReference type="ARBA" id="ARBA00006484"/>
    </source>
</evidence>
<dbReference type="Proteomes" id="UP000063236">
    <property type="component" value="Unassembled WGS sequence"/>
</dbReference>